<dbReference type="EMBL" id="SAWZ01000003">
    <property type="protein sequence ID" value="RXR06459.1"/>
    <property type="molecule type" value="Genomic_DNA"/>
</dbReference>
<evidence type="ECO:0000256" key="1">
    <source>
        <dbReference type="SAM" id="SignalP"/>
    </source>
</evidence>
<protein>
    <submittedName>
        <fullName evidence="2">DUF1615 domain-containing protein</fullName>
    </submittedName>
</protein>
<dbReference type="AlphaFoldDB" id="A0A4Q1JXR8"/>
<name>A0A4Q1JXR8_9GAMM</name>
<evidence type="ECO:0000313" key="2">
    <source>
        <dbReference type="EMBL" id="RXR06459.1"/>
    </source>
</evidence>
<feature type="signal peptide" evidence="1">
    <location>
        <begin position="1"/>
        <end position="27"/>
    </location>
</feature>
<keyword evidence="3" id="KW-1185">Reference proteome</keyword>
<proteinExistence type="predicted"/>
<dbReference type="RefSeq" id="WP_129470566.1">
    <property type="nucleotide sequence ID" value="NZ_SAWZ01000003.1"/>
</dbReference>
<gene>
    <name evidence="2" type="ORF">EPA99_07375</name>
</gene>
<dbReference type="PROSITE" id="PS51257">
    <property type="entry name" value="PROKAR_LIPOPROTEIN"/>
    <property type="match status" value="1"/>
</dbReference>
<accession>A0A4Q1JXR8</accession>
<dbReference type="InterPro" id="IPR011673">
    <property type="entry name" value="DUF1615"/>
</dbReference>
<feature type="chain" id="PRO_5020303799" evidence="1">
    <location>
        <begin position="28"/>
        <end position="363"/>
    </location>
</feature>
<evidence type="ECO:0000313" key="3">
    <source>
        <dbReference type="Proteomes" id="UP000289784"/>
    </source>
</evidence>
<organism evidence="2 3">
    <name type="scientific">Pseudoxanthomonas composti</name>
    <dbReference type="NCBI Taxonomy" id="2137479"/>
    <lineage>
        <taxon>Bacteria</taxon>
        <taxon>Pseudomonadati</taxon>
        <taxon>Pseudomonadota</taxon>
        <taxon>Gammaproteobacteria</taxon>
        <taxon>Lysobacterales</taxon>
        <taxon>Lysobacteraceae</taxon>
        <taxon>Pseudoxanthomonas</taxon>
    </lineage>
</organism>
<sequence>MVRSPHLRLLLPLLSLLLAACSTVPTAPQRTPAQIQAEIARRMPAGVGDKAGWARDIQRALEAQDIEASPANLCAVLAVTEQESTFQADPPVAGLPGIARGEIDRRAARLHVPGFLVDAALALDSPDGRSYAQRLQAVRTEGELSGMFEEFIGIVPMGGRLFGGLNPVRTGGPMQVSIDFAQEHARGYPYPVDTSLRREVFTRRGGLYFGIAHLLGYQAPYDALLYRFADFNAGWYASRNAAFQAAVSRATGTRLALDGDLLLPGAALDRPGATERAVRTLQDRLSMDAAQIRRALAQGSEADFQDTALYRQVFALADAAAGRPLPRAVLPGIQLESPKITRQLTTAWFADRVNARWSRCMKR</sequence>
<comment type="caution">
    <text evidence="2">The sequence shown here is derived from an EMBL/GenBank/DDBJ whole genome shotgun (WGS) entry which is preliminary data.</text>
</comment>
<dbReference type="Proteomes" id="UP000289784">
    <property type="component" value="Unassembled WGS sequence"/>
</dbReference>
<dbReference type="OrthoDB" id="596976at2"/>
<keyword evidence="1" id="KW-0732">Signal</keyword>
<reference evidence="2 3" key="1">
    <citation type="submission" date="2019-01" db="EMBL/GenBank/DDBJ databases">
        <title>Pseudoxanthomonas composti sp. nov., isolated from compost.</title>
        <authorList>
            <person name="Yang G."/>
        </authorList>
    </citation>
    <scope>NUCLEOTIDE SEQUENCE [LARGE SCALE GENOMIC DNA]</scope>
    <source>
        <strain evidence="2 3">GSS15</strain>
    </source>
</reference>
<dbReference type="Pfam" id="PF07759">
    <property type="entry name" value="DUF1615"/>
    <property type="match status" value="1"/>
</dbReference>